<dbReference type="PANTHER" id="PTHR12428:SF65">
    <property type="entry name" value="CYTOCHROME C OXIDASE ASSEMBLY PROTEIN COX18, MITOCHONDRIAL"/>
    <property type="match status" value="1"/>
</dbReference>
<dbReference type="InterPro" id="IPR028055">
    <property type="entry name" value="YidC/Oxa/ALB_C"/>
</dbReference>
<keyword evidence="8 13" id="KW-1133">Transmembrane helix</keyword>
<evidence type="ECO:0000256" key="7">
    <source>
        <dbReference type="ARBA" id="ARBA00022927"/>
    </source>
</evidence>
<dbReference type="NCBIfam" id="TIGR03593">
    <property type="entry name" value="yidC_nterm"/>
    <property type="match status" value="1"/>
</dbReference>
<dbReference type="Gene3D" id="2.70.98.90">
    <property type="match status" value="1"/>
</dbReference>
<dbReference type="PANTHER" id="PTHR12428">
    <property type="entry name" value="OXA1"/>
    <property type="match status" value="1"/>
</dbReference>
<keyword evidence="10 13" id="KW-0143">Chaperone</keyword>
<dbReference type="InterPro" id="IPR028053">
    <property type="entry name" value="Membr_insert_YidC_N"/>
</dbReference>
<keyword evidence="7 13" id="KW-0653">Protein transport</keyword>
<organism evidence="17 18">
    <name type="scientific">Allohahella marinimesophila</name>
    <dbReference type="NCBI Taxonomy" id="1054972"/>
    <lineage>
        <taxon>Bacteria</taxon>
        <taxon>Pseudomonadati</taxon>
        <taxon>Pseudomonadota</taxon>
        <taxon>Gammaproteobacteria</taxon>
        <taxon>Oceanospirillales</taxon>
        <taxon>Hahellaceae</taxon>
        <taxon>Allohahella</taxon>
    </lineage>
</organism>
<keyword evidence="9 13" id="KW-0472">Membrane</keyword>
<proteinExistence type="inferred from homology"/>
<keyword evidence="6 13" id="KW-0812">Transmembrane</keyword>
<dbReference type="InterPro" id="IPR019998">
    <property type="entry name" value="Membr_insert_YidC"/>
</dbReference>
<dbReference type="NCBIfam" id="NF002353">
    <property type="entry name" value="PRK01318.1-4"/>
    <property type="match status" value="1"/>
</dbReference>
<dbReference type="NCBIfam" id="TIGR03592">
    <property type="entry name" value="yidC_oxa1_cterm"/>
    <property type="match status" value="1"/>
</dbReference>
<dbReference type="InterPro" id="IPR047196">
    <property type="entry name" value="YidC_ALB_C"/>
</dbReference>
<dbReference type="HAMAP" id="MF_01810">
    <property type="entry name" value="YidC_type1"/>
    <property type="match status" value="1"/>
</dbReference>
<dbReference type="InterPro" id="IPR001708">
    <property type="entry name" value="YidC/ALB3/OXA1/COX18"/>
</dbReference>
<keyword evidence="4 13" id="KW-0813">Transport</keyword>
<sequence>MDSIRTAIIIALLAVSYLIILQWNEDYPDPSQRAASAPSQQSSPGGDTALESTGLDNGADSDDLIVPSEQGESDLVVPGASEASGPVASTGTGQLISVTTDVLDLQIDPVGGRIIKAALLEYPISVNNETPLKLLQHGEGVTFLAESGLIGKDGFDTAKNGGKPNYAAEQTDYELKEGEDQLTVELKTERNGISVIKRYEFARNSYEINVSFIVDNQGTEPFTANYFAKLLRDRSADPTSSGGFGAVSYLGGVISAPELDMPYEKLDFDDVDDGVESLTSDNGWIAILQHYFVTALIPQSEQASVFQARKRNGLYMYGYVDPAFTVQPGSTETRSGKMYVGPKVLDRLDEVAPNLELTVDFGWLWLIAKPLFVVLKFLHDHIFANWGVAIILLTIGIKALFFKLSATSYRSMANMRRVTPELQRLREQHGDDRQRMSQAMMDLYKREKINPLGGCLPILVQMPVFIALYWVLLESVELRQAPFFGWIQDLSLKDPYFILPLLMGATMFLQTKLNPTPPDPMQAKVMQLMPIIFTVFFLWFPAGLVLYWFVNNLLSITQQWIITRSIEKSSTTPAKS</sequence>
<protein>
    <recommendedName>
        <fullName evidence="3 13">Membrane protein insertase YidC</fullName>
    </recommendedName>
    <alternativeName>
        <fullName evidence="12 13">Foldase YidC</fullName>
    </alternativeName>
    <alternativeName>
        <fullName evidence="11 13">Membrane integrase YidC</fullName>
    </alternativeName>
    <alternativeName>
        <fullName evidence="13">Membrane protein YidC</fullName>
    </alternativeName>
</protein>
<evidence type="ECO:0000256" key="12">
    <source>
        <dbReference type="ARBA" id="ARBA00033342"/>
    </source>
</evidence>
<evidence type="ECO:0000256" key="1">
    <source>
        <dbReference type="ARBA" id="ARBA00004429"/>
    </source>
</evidence>
<dbReference type="InterPro" id="IPR038221">
    <property type="entry name" value="YidC_periplasmic_sf"/>
</dbReference>
<dbReference type="Proteomes" id="UP001501337">
    <property type="component" value="Unassembled WGS sequence"/>
</dbReference>
<evidence type="ECO:0000256" key="14">
    <source>
        <dbReference type="SAM" id="MobiDB-lite"/>
    </source>
</evidence>
<dbReference type="CDD" id="cd20070">
    <property type="entry name" value="5TM_YidC_Alb3"/>
    <property type="match status" value="1"/>
</dbReference>
<feature type="region of interest" description="Disordered" evidence="14">
    <location>
        <begin position="29"/>
        <end position="91"/>
    </location>
</feature>
<feature type="compositionally biased region" description="Low complexity" evidence="14">
    <location>
        <begin position="30"/>
        <end position="44"/>
    </location>
</feature>
<evidence type="ECO:0000259" key="16">
    <source>
        <dbReference type="Pfam" id="PF14849"/>
    </source>
</evidence>
<dbReference type="PRINTS" id="PR00701">
    <property type="entry name" value="60KDINNERMP"/>
</dbReference>
<evidence type="ECO:0000256" key="13">
    <source>
        <dbReference type="HAMAP-Rule" id="MF_01810"/>
    </source>
</evidence>
<keyword evidence="18" id="KW-1185">Reference proteome</keyword>
<evidence type="ECO:0000256" key="8">
    <source>
        <dbReference type="ARBA" id="ARBA00022989"/>
    </source>
</evidence>
<comment type="similarity">
    <text evidence="2 13">Belongs to the OXA1/ALB3/YidC family. Type 1 subfamily.</text>
</comment>
<comment type="caution">
    <text evidence="17">The sequence shown here is derived from an EMBL/GenBank/DDBJ whole genome shotgun (WGS) entry which is preliminary data.</text>
</comment>
<feature type="domain" description="Membrane insertase YidC N-terminal" evidence="16">
    <location>
        <begin position="96"/>
        <end position="373"/>
    </location>
</feature>
<evidence type="ECO:0000259" key="15">
    <source>
        <dbReference type="Pfam" id="PF02096"/>
    </source>
</evidence>
<feature type="transmembrane region" description="Helical" evidence="13">
    <location>
        <begin position="449"/>
        <end position="472"/>
    </location>
</feature>
<dbReference type="EMBL" id="BAABBO010000009">
    <property type="protein sequence ID" value="GAA3963152.1"/>
    <property type="molecule type" value="Genomic_DNA"/>
</dbReference>
<evidence type="ECO:0000256" key="5">
    <source>
        <dbReference type="ARBA" id="ARBA00022475"/>
    </source>
</evidence>
<evidence type="ECO:0000313" key="17">
    <source>
        <dbReference type="EMBL" id="GAA3963152.1"/>
    </source>
</evidence>
<dbReference type="NCBIfam" id="NF002352">
    <property type="entry name" value="PRK01318.1-3"/>
    <property type="match status" value="1"/>
</dbReference>
<name>A0ABP7PBZ3_9GAMM</name>
<comment type="subcellular location">
    <subcellularLocation>
        <location evidence="1">Cell inner membrane</location>
        <topology evidence="1">Multi-pass membrane protein</topology>
    </subcellularLocation>
    <subcellularLocation>
        <location evidence="13">Cell membrane</location>
        <topology evidence="13">Multi-pass membrane protein</topology>
    </subcellularLocation>
</comment>
<reference evidence="18" key="1">
    <citation type="journal article" date="2019" name="Int. J. Syst. Evol. Microbiol.">
        <title>The Global Catalogue of Microorganisms (GCM) 10K type strain sequencing project: providing services to taxonomists for standard genome sequencing and annotation.</title>
        <authorList>
            <consortium name="The Broad Institute Genomics Platform"/>
            <consortium name="The Broad Institute Genome Sequencing Center for Infectious Disease"/>
            <person name="Wu L."/>
            <person name="Ma J."/>
        </authorList>
    </citation>
    <scope>NUCLEOTIDE SEQUENCE [LARGE SCALE GENOMIC DNA]</scope>
    <source>
        <strain evidence="18">JCM 17555</strain>
    </source>
</reference>
<dbReference type="CDD" id="cd19961">
    <property type="entry name" value="EcYidC-like_peri"/>
    <property type="match status" value="1"/>
</dbReference>
<evidence type="ECO:0000256" key="6">
    <source>
        <dbReference type="ARBA" id="ARBA00022692"/>
    </source>
</evidence>
<evidence type="ECO:0000256" key="4">
    <source>
        <dbReference type="ARBA" id="ARBA00022448"/>
    </source>
</evidence>
<keyword evidence="5 13" id="KW-1003">Cell membrane</keyword>
<evidence type="ECO:0000313" key="18">
    <source>
        <dbReference type="Proteomes" id="UP001501337"/>
    </source>
</evidence>
<feature type="transmembrane region" description="Helical" evidence="13">
    <location>
        <begin position="7"/>
        <end position="23"/>
    </location>
</feature>
<feature type="transmembrane region" description="Helical" evidence="13">
    <location>
        <begin position="525"/>
        <end position="550"/>
    </location>
</feature>
<dbReference type="Pfam" id="PF02096">
    <property type="entry name" value="60KD_IMP"/>
    <property type="match status" value="1"/>
</dbReference>
<dbReference type="RefSeq" id="WP_344806079.1">
    <property type="nucleotide sequence ID" value="NZ_BAABBO010000009.1"/>
</dbReference>
<dbReference type="PRINTS" id="PR01900">
    <property type="entry name" value="YIDCPROTEIN"/>
</dbReference>
<evidence type="ECO:0000256" key="9">
    <source>
        <dbReference type="ARBA" id="ARBA00023136"/>
    </source>
</evidence>
<feature type="transmembrane region" description="Helical" evidence="13">
    <location>
        <begin position="383"/>
        <end position="402"/>
    </location>
</feature>
<evidence type="ECO:0000256" key="3">
    <source>
        <dbReference type="ARBA" id="ARBA00015325"/>
    </source>
</evidence>
<comment type="subunit">
    <text evidence="13">Interacts with the Sec translocase complex via SecD. Specifically interacts with transmembrane segments of nascent integral membrane proteins during membrane integration.</text>
</comment>
<accession>A0ABP7PBZ3</accession>
<evidence type="ECO:0000256" key="11">
    <source>
        <dbReference type="ARBA" id="ARBA00033245"/>
    </source>
</evidence>
<comment type="function">
    <text evidence="13">Required for the insertion and/or proper folding and/or complex formation of integral membrane proteins into the membrane. Involved in integration of membrane proteins that insert both dependently and independently of the Sec translocase complex, as well as at least some lipoproteins. Aids folding of multispanning membrane proteins.</text>
</comment>
<feature type="domain" description="Membrane insertase YidC/Oxa/ALB C-terminal" evidence="15">
    <location>
        <begin position="386"/>
        <end position="564"/>
    </location>
</feature>
<dbReference type="Pfam" id="PF14849">
    <property type="entry name" value="YidC_periplas"/>
    <property type="match status" value="1"/>
</dbReference>
<evidence type="ECO:0000256" key="10">
    <source>
        <dbReference type="ARBA" id="ARBA00023186"/>
    </source>
</evidence>
<evidence type="ECO:0000256" key="2">
    <source>
        <dbReference type="ARBA" id="ARBA00010527"/>
    </source>
</evidence>
<gene>
    <name evidence="13 17" type="primary">yidC</name>
    <name evidence="17" type="ORF">GCM10022278_21240</name>
</gene>